<dbReference type="Pfam" id="PF13663">
    <property type="entry name" value="DUF4148"/>
    <property type="match status" value="1"/>
</dbReference>
<name>A0A158GM39_9BURK</name>
<sequence>MKSFVFAVAAASVLAAPVVSFAQTDSSLTRAQVRADLVQLEAAGYMPSSGDGQTYPENIQAAQANLSASGAGTGYGGAAGGASASGGGTGFKPVSAAELRKMYSGGQR</sequence>
<feature type="signal peptide" evidence="1">
    <location>
        <begin position="1"/>
        <end position="22"/>
    </location>
</feature>
<keyword evidence="1" id="KW-0732">Signal</keyword>
<dbReference type="RefSeq" id="WP_087655437.1">
    <property type="nucleotide sequence ID" value="NZ_FCOL02000005.1"/>
</dbReference>
<dbReference type="Proteomes" id="UP000054925">
    <property type="component" value="Unassembled WGS sequence"/>
</dbReference>
<reference evidence="2" key="1">
    <citation type="submission" date="2016-01" db="EMBL/GenBank/DDBJ databases">
        <authorList>
            <person name="Peeters C."/>
        </authorList>
    </citation>
    <scope>NUCLEOTIDE SEQUENCE [LARGE SCALE GENOMIC DNA]</scope>
    <source>
        <strain evidence="2">LMG 22937</strain>
    </source>
</reference>
<dbReference type="AlphaFoldDB" id="A0A158GM39"/>
<accession>A0A158GM39</accession>
<evidence type="ECO:0000313" key="2">
    <source>
        <dbReference type="EMBL" id="SAL32470.1"/>
    </source>
</evidence>
<keyword evidence="3" id="KW-1185">Reference proteome</keyword>
<organism evidence="2 3">
    <name type="scientific">Caballeronia terrestris</name>
    <dbReference type="NCBI Taxonomy" id="1226301"/>
    <lineage>
        <taxon>Bacteria</taxon>
        <taxon>Pseudomonadati</taxon>
        <taxon>Pseudomonadota</taxon>
        <taxon>Betaproteobacteria</taxon>
        <taxon>Burkholderiales</taxon>
        <taxon>Burkholderiaceae</taxon>
        <taxon>Caballeronia</taxon>
    </lineage>
</organism>
<comment type="caution">
    <text evidence="2">The sequence shown here is derived from an EMBL/GenBank/DDBJ whole genome shotgun (WGS) entry which is preliminary data.</text>
</comment>
<evidence type="ECO:0000313" key="3">
    <source>
        <dbReference type="Proteomes" id="UP000054925"/>
    </source>
</evidence>
<gene>
    <name evidence="2" type="ORF">AWB67_01324</name>
</gene>
<dbReference type="InterPro" id="IPR025421">
    <property type="entry name" value="DUF4148"/>
</dbReference>
<dbReference type="EMBL" id="FCOL02000005">
    <property type="protein sequence ID" value="SAL32470.1"/>
    <property type="molecule type" value="Genomic_DNA"/>
</dbReference>
<proteinExistence type="predicted"/>
<dbReference type="OrthoDB" id="9104200at2"/>
<protein>
    <submittedName>
        <fullName evidence="2">Membrane protein</fullName>
    </submittedName>
</protein>
<evidence type="ECO:0000256" key="1">
    <source>
        <dbReference type="SAM" id="SignalP"/>
    </source>
</evidence>
<feature type="chain" id="PRO_5011121172" evidence="1">
    <location>
        <begin position="23"/>
        <end position="108"/>
    </location>
</feature>